<dbReference type="InterPro" id="IPR002523">
    <property type="entry name" value="MgTranspt_CorA/ZnTranspt_ZntB"/>
</dbReference>
<organism evidence="14 15">
    <name type="scientific">Cellulomonas rhizosphaerae</name>
    <dbReference type="NCBI Taxonomy" id="2293719"/>
    <lineage>
        <taxon>Bacteria</taxon>
        <taxon>Bacillati</taxon>
        <taxon>Actinomycetota</taxon>
        <taxon>Actinomycetes</taxon>
        <taxon>Micrococcales</taxon>
        <taxon>Cellulomonadaceae</taxon>
        <taxon>Cellulomonas</taxon>
    </lineage>
</organism>
<reference evidence="14 15" key="1">
    <citation type="submission" date="2018-08" db="EMBL/GenBank/DDBJ databases">
        <title>Cellulomonas rhizosphaerae sp. nov., a novel actinomycete isolated from soil.</title>
        <authorList>
            <person name="Tian Y."/>
        </authorList>
    </citation>
    <scope>NUCLEOTIDE SEQUENCE [LARGE SCALE GENOMIC DNA]</scope>
    <source>
        <strain evidence="14 15">NEAU-TCZ24</strain>
    </source>
</reference>
<evidence type="ECO:0000256" key="10">
    <source>
        <dbReference type="ARBA" id="ARBA00034269"/>
    </source>
</evidence>
<dbReference type="InterPro" id="IPR045863">
    <property type="entry name" value="CorA_TM1_TM2"/>
</dbReference>
<comment type="subcellular location">
    <subcellularLocation>
        <location evidence="1">Cell membrane</location>
        <topology evidence="1">Multi-pass membrane protein</topology>
    </subcellularLocation>
</comment>
<keyword evidence="4" id="KW-1003">Cell membrane</keyword>
<keyword evidence="15" id="KW-1185">Reference proteome</keyword>
<feature type="region of interest" description="Disordered" evidence="12">
    <location>
        <begin position="1"/>
        <end position="26"/>
    </location>
</feature>
<evidence type="ECO:0000256" key="6">
    <source>
        <dbReference type="ARBA" id="ARBA00022842"/>
    </source>
</evidence>
<feature type="transmembrane region" description="Helical" evidence="13">
    <location>
        <begin position="303"/>
        <end position="323"/>
    </location>
</feature>
<keyword evidence="3" id="KW-0813">Transport</keyword>
<dbReference type="InterPro" id="IPR045861">
    <property type="entry name" value="CorA_cytoplasmic_dom"/>
</dbReference>
<feature type="transmembrane region" description="Helical" evidence="13">
    <location>
        <begin position="272"/>
        <end position="291"/>
    </location>
</feature>
<accession>A0A413RI06</accession>
<keyword evidence="7 13" id="KW-1133">Transmembrane helix</keyword>
<evidence type="ECO:0000256" key="11">
    <source>
        <dbReference type="ARBA" id="ARBA00045497"/>
    </source>
</evidence>
<comment type="similarity">
    <text evidence="2">Belongs to the CorA metal ion transporter (MIT) (TC 1.A.35) family.</text>
</comment>
<evidence type="ECO:0000313" key="14">
    <source>
        <dbReference type="EMBL" id="RHA37885.1"/>
    </source>
</evidence>
<dbReference type="EMBL" id="QWKP01000219">
    <property type="protein sequence ID" value="RHA37885.1"/>
    <property type="molecule type" value="Genomic_DNA"/>
</dbReference>
<dbReference type="SUPFAM" id="SSF144083">
    <property type="entry name" value="Magnesium transport protein CorA, transmembrane region"/>
    <property type="match status" value="1"/>
</dbReference>
<keyword evidence="6" id="KW-0460">Magnesium</keyword>
<dbReference type="SUPFAM" id="SSF143865">
    <property type="entry name" value="CorA soluble domain-like"/>
    <property type="match status" value="1"/>
</dbReference>
<dbReference type="PANTHER" id="PTHR46494:SF1">
    <property type="entry name" value="CORA FAMILY METAL ION TRANSPORTER (EUROFUNG)"/>
    <property type="match status" value="1"/>
</dbReference>
<dbReference type="AlphaFoldDB" id="A0A413RI06"/>
<feature type="region of interest" description="Disordered" evidence="12">
    <location>
        <begin position="56"/>
        <end position="75"/>
    </location>
</feature>
<dbReference type="Proteomes" id="UP000283374">
    <property type="component" value="Unassembled WGS sequence"/>
</dbReference>
<evidence type="ECO:0000256" key="5">
    <source>
        <dbReference type="ARBA" id="ARBA00022692"/>
    </source>
</evidence>
<keyword evidence="8" id="KW-0406">Ion transport</keyword>
<keyword evidence="9 13" id="KW-0472">Membrane</keyword>
<evidence type="ECO:0000256" key="4">
    <source>
        <dbReference type="ARBA" id="ARBA00022475"/>
    </source>
</evidence>
<dbReference type="GO" id="GO:0000287">
    <property type="term" value="F:magnesium ion binding"/>
    <property type="evidence" value="ECO:0007669"/>
    <property type="project" value="TreeGrafter"/>
</dbReference>
<comment type="caution">
    <text evidence="14">The sequence shown here is derived from an EMBL/GenBank/DDBJ whole genome shotgun (WGS) entry which is preliminary data.</text>
</comment>
<dbReference type="GO" id="GO:0015087">
    <property type="term" value="F:cobalt ion transmembrane transporter activity"/>
    <property type="evidence" value="ECO:0007669"/>
    <property type="project" value="TreeGrafter"/>
</dbReference>
<dbReference type="OrthoDB" id="9803416at2"/>
<dbReference type="Pfam" id="PF01544">
    <property type="entry name" value="CorA"/>
    <property type="match status" value="1"/>
</dbReference>
<dbReference type="GO" id="GO:0050897">
    <property type="term" value="F:cobalt ion binding"/>
    <property type="evidence" value="ECO:0007669"/>
    <property type="project" value="TreeGrafter"/>
</dbReference>
<proteinExistence type="inferred from homology"/>
<evidence type="ECO:0000256" key="8">
    <source>
        <dbReference type="ARBA" id="ARBA00023065"/>
    </source>
</evidence>
<keyword evidence="5 13" id="KW-0812">Transmembrane</keyword>
<dbReference type="GO" id="GO:0005886">
    <property type="term" value="C:plasma membrane"/>
    <property type="evidence" value="ECO:0007669"/>
    <property type="project" value="UniProtKB-SubCell"/>
</dbReference>
<comment type="catalytic activity">
    <reaction evidence="10">
        <text>Mg(2+)(in) = Mg(2+)(out)</text>
        <dbReference type="Rhea" id="RHEA:29827"/>
        <dbReference type="ChEBI" id="CHEBI:18420"/>
    </reaction>
</comment>
<dbReference type="CDD" id="cd12830">
    <property type="entry name" value="MtCorA-like"/>
    <property type="match status" value="1"/>
</dbReference>
<comment type="function">
    <text evidence="11">Mediates influx of magnesium ions. Alternates between open and closed states. Activated by low cytoplasmic Mg(2+) levels. Inactive when cytoplasmic Mg(2+) levels are high.</text>
</comment>
<evidence type="ECO:0000313" key="15">
    <source>
        <dbReference type="Proteomes" id="UP000283374"/>
    </source>
</evidence>
<dbReference type="GO" id="GO:0015095">
    <property type="term" value="F:magnesium ion transmembrane transporter activity"/>
    <property type="evidence" value="ECO:0007669"/>
    <property type="project" value="TreeGrafter"/>
</dbReference>
<evidence type="ECO:0000256" key="7">
    <source>
        <dbReference type="ARBA" id="ARBA00022989"/>
    </source>
</evidence>
<evidence type="ECO:0000256" key="3">
    <source>
        <dbReference type="ARBA" id="ARBA00022448"/>
    </source>
</evidence>
<evidence type="ECO:0000256" key="12">
    <source>
        <dbReference type="SAM" id="MobiDB-lite"/>
    </source>
</evidence>
<dbReference type="PANTHER" id="PTHR46494">
    <property type="entry name" value="CORA FAMILY METAL ION TRANSPORTER (EUROFUNG)"/>
    <property type="match status" value="1"/>
</dbReference>
<name>A0A413RI06_9CELL</name>
<evidence type="ECO:0000256" key="1">
    <source>
        <dbReference type="ARBA" id="ARBA00004651"/>
    </source>
</evidence>
<gene>
    <name evidence="14" type="ORF">D1825_15785</name>
</gene>
<dbReference type="FunFam" id="1.20.58.340:FF:000004">
    <property type="entry name" value="Magnesium transport protein CorA"/>
    <property type="match status" value="1"/>
</dbReference>
<evidence type="ECO:0000256" key="9">
    <source>
        <dbReference type="ARBA" id="ARBA00023136"/>
    </source>
</evidence>
<sequence length="329" mass="36201">MIQPVGRETRYSPVAGTWTEGDEGSPTWVVVDPDDLVDAAKRYGVSDQALVILEHHRPGAHPERGPRPLRGHVDRSADGELVLSVPTLSYVEETRDVLTGSLTCIVRKDVVITAELGQSRILPHALDKLTSGVPVPDDGVHEVLAAIMLTLVAQAGDVEASLGDAVADTEAVVFTSNRTTGDPLQRIYDLKREIAEARRALGPIASVVPMLAAETEQQHSRRHDARPWLRRTQVIADRLDRHLDTHDELLDAMLSVHLSQVSVRQNEDMRKISAWAAIAAVPTLIAGIYGMNFRHMPELDWTYGYPIVVVAMLVICGGLYARFRKSGWL</sequence>
<protein>
    <submittedName>
        <fullName evidence="14">Magnesium and cobalt transport protein CorA</fullName>
    </submittedName>
</protein>
<evidence type="ECO:0000256" key="13">
    <source>
        <dbReference type="SAM" id="Phobius"/>
    </source>
</evidence>
<dbReference type="Gene3D" id="1.20.58.340">
    <property type="entry name" value="Magnesium transport protein CorA, transmembrane region"/>
    <property type="match status" value="2"/>
</dbReference>
<evidence type="ECO:0000256" key="2">
    <source>
        <dbReference type="ARBA" id="ARBA00009765"/>
    </source>
</evidence>